<dbReference type="RefSeq" id="WP_111569563.1">
    <property type="nucleotide sequence ID" value="NZ_PIPK01000007.1"/>
</dbReference>
<keyword evidence="3" id="KW-0378">Hydrolase</keyword>
<gene>
    <name evidence="3" type="ORF">B0I24_107122</name>
    <name evidence="4" type="ORF">CWE07_08670</name>
</gene>
<comment type="caution">
    <text evidence="3">The sequence shown here is derived from an EMBL/GenBank/DDBJ whole genome shotgun (WGS) entry which is preliminary data.</text>
</comment>
<name>A0A327WVN5_9GAMM</name>
<protein>
    <submittedName>
        <fullName evidence="3">Diadenosine tetraphosphate (Ap4A) HIT family hydrolase</fullName>
    </submittedName>
    <submittedName>
        <fullName evidence="4">HIT family protein</fullName>
    </submittedName>
</protein>
<dbReference type="Proteomes" id="UP000287865">
    <property type="component" value="Unassembled WGS sequence"/>
</dbReference>
<accession>A0A327WVN5</accession>
<dbReference type="PIRSF" id="PIRSF000714">
    <property type="entry name" value="HIT"/>
    <property type="match status" value="1"/>
</dbReference>
<evidence type="ECO:0000313" key="6">
    <source>
        <dbReference type="Proteomes" id="UP000287865"/>
    </source>
</evidence>
<evidence type="ECO:0000256" key="1">
    <source>
        <dbReference type="PROSITE-ProRule" id="PRU00464"/>
    </source>
</evidence>
<comment type="caution">
    <text evidence="1">Lacks conserved residue(s) required for the propagation of feature annotation.</text>
</comment>
<dbReference type="PROSITE" id="PS51084">
    <property type="entry name" value="HIT_2"/>
    <property type="match status" value="1"/>
</dbReference>
<dbReference type="InterPro" id="IPR011146">
    <property type="entry name" value="HIT-like"/>
</dbReference>
<dbReference type="Gene3D" id="3.30.428.10">
    <property type="entry name" value="HIT-like"/>
    <property type="match status" value="1"/>
</dbReference>
<proteinExistence type="predicted"/>
<dbReference type="GO" id="GO:0016787">
    <property type="term" value="F:hydrolase activity"/>
    <property type="evidence" value="ECO:0007669"/>
    <property type="project" value="UniProtKB-KW"/>
</dbReference>
<evidence type="ECO:0000313" key="3">
    <source>
        <dbReference type="EMBL" id="RAJ96907.1"/>
    </source>
</evidence>
<reference evidence="3 5" key="2">
    <citation type="submission" date="2018-06" db="EMBL/GenBank/DDBJ databases">
        <title>Genomic Encyclopedia of Type Strains, Phase III (KMG-III): the genomes of soil and plant-associated and newly described type strains.</title>
        <authorList>
            <person name="Whitman W."/>
        </authorList>
    </citation>
    <scope>NUCLEOTIDE SEQUENCE [LARGE SCALE GENOMIC DNA]</scope>
    <source>
        <strain evidence="3 5">CGMCC 1.15366</strain>
    </source>
</reference>
<dbReference type="SUPFAM" id="SSF54197">
    <property type="entry name" value="HIT-like"/>
    <property type="match status" value="1"/>
</dbReference>
<dbReference type="InterPro" id="IPR036265">
    <property type="entry name" value="HIT-like_sf"/>
</dbReference>
<dbReference type="EMBL" id="QLMD01000007">
    <property type="protein sequence ID" value="RAJ96907.1"/>
    <property type="molecule type" value="Genomic_DNA"/>
</dbReference>
<dbReference type="Pfam" id="PF01230">
    <property type="entry name" value="HIT"/>
    <property type="match status" value="1"/>
</dbReference>
<dbReference type="OrthoDB" id="9799145at2"/>
<dbReference type="EMBL" id="PIPK01000007">
    <property type="protein sequence ID" value="RUO24155.1"/>
    <property type="molecule type" value="Genomic_DNA"/>
</dbReference>
<evidence type="ECO:0000259" key="2">
    <source>
        <dbReference type="PROSITE" id="PS51084"/>
    </source>
</evidence>
<dbReference type="AlphaFoldDB" id="A0A327WVN5"/>
<dbReference type="Proteomes" id="UP000249203">
    <property type="component" value="Unassembled WGS sequence"/>
</dbReference>
<dbReference type="InterPro" id="IPR026026">
    <property type="entry name" value="HIT_Hint"/>
</dbReference>
<evidence type="ECO:0000313" key="4">
    <source>
        <dbReference type="EMBL" id="RUO24155.1"/>
    </source>
</evidence>
<evidence type="ECO:0000313" key="5">
    <source>
        <dbReference type="Proteomes" id="UP000249203"/>
    </source>
</evidence>
<feature type="domain" description="HIT" evidence="2">
    <location>
        <begin position="39"/>
        <end position="107"/>
    </location>
</feature>
<sequence>MVQDNFELDPRLANDCEFVLDLPLSRVLLMNDTQYPWFILVPRRTGTTELFELSSDELAQFWHESRQLSLALMALFNGDKLNIAALGNVVSQLHVHHVVRYKGDIAWPHPVWGRYPTKGYEPELLATRVEQVKTWFATQA</sequence>
<organism evidence="3 5">
    <name type="scientific">Aliidiomarina maris</name>
    <dbReference type="NCBI Taxonomy" id="531312"/>
    <lineage>
        <taxon>Bacteria</taxon>
        <taxon>Pseudomonadati</taxon>
        <taxon>Pseudomonadota</taxon>
        <taxon>Gammaproteobacteria</taxon>
        <taxon>Alteromonadales</taxon>
        <taxon>Idiomarinaceae</taxon>
        <taxon>Aliidiomarina</taxon>
    </lineage>
</organism>
<keyword evidence="6" id="KW-1185">Reference proteome</keyword>
<reference evidence="4 6" key="1">
    <citation type="journal article" date="2018" name="Front. Microbiol.">
        <title>Genome-Based Analysis Reveals the Taxonomy and Diversity of the Family Idiomarinaceae.</title>
        <authorList>
            <person name="Liu Y."/>
            <person name="Lai Q."/>
            <person name="Shao Z."/>
        </authorList>
    </citation>
    <scope>NUCLEOTIDE SEQUENCE [LARGE SCALE GENOMIC DNA]</scope>
    <source>
        <strain evidence="4 6">CF12-14</strain>
    </source>
</reference>